<dbReference type="EMBL" id="CP002408">
    <property type="protein sequence ID" value="AFU57532.1"/>
    <property type="molecule type" value="Genomic_DNA"/>
</dbReference>
<evidence type="ECO:0000313" key="3">
    <source>
        <dbReference type="Proteomes" id="UP000008037"/>
    </source>
</evidence>
<dbReference type="Proteomes" id="UP000008037">
    <property type="component" value="Chromosome"/>
</dbReference>
<keyword evidence="3" id="KW-1185">Reference proteome</keyword>
<dbReference type="Gene3D" id="3.90.550.10">
    <property type="entry name" value="Spore Coat Polysaccharide Biosynthesis Protein SpsA, Chain A"/>
    <property type="match status" value="1"/>
</dbReference>
<reference evidence="2 3" key="1">
    <citation type="journal article" date="2012" name="Environ. Microbiol.">
        <title>The genome of the ammonia-oxidizing Candidatus Nitrososphaera gargensis: insights into metabolic versatility and environmental adaptations.</title>
        <authorList>
            <person name="Spang A."/>
            <person name="Poehlein A."/>
            <person name="Offre P."/>
            <person name="Zumbragel S."/>
            <person name="Haider S."/>
            <person name="Rychlik N."/>
            <person name="Nowka B."/>
            <person name="Schmeisser C."/>
            <person name="Lebedeva E.V."/>
            <person name="Rattei T."/>
            <person name="Bohm C."/>
            <person name="Schmid M."/>
            <person name="Galushko A."/>
            <person name="Hatzenpichler R."/>
            <person name="Weinmaier T."/>
            <person name="Daniel R."/>
            <person name="Schleper C."/>
            <person name="Spieck E."/>
            <person name="Streit W."/>
            <person name="Wagner M."/>
        </authorList>
    </citation>
    <scope>NUCLEOTIDE SEQUENCE [LARGE SCALE GENOMIC DNA]</scope>
    <source>
        <strain evidence="3">Ga9.2</strain>
    </source>
</reference>
<dbReference type="GO" id="GO:0016740">
    <property type="term" value="F:transferase activity"/>
    <property type="evidence" value="ECO:0007669"/>
    <property type="project" value="UniProtKB-KW"/>
</dbReference>
<dbReference type="InterPro" id="IPR001173">
    <property type="entry name" value="Glyco_trans_2-like"/>
</dbReference>
<feature type="domain" description="Glycosyltransferase 2-like" evidence="1">
    <location>
        <begin position="2"/>
        <end position="112"/>
    </location>
</feature>
<dbReference type="BioCyc" id="CNIT1237085:G1324-587-MONOMER"/>
<evidence type="ECO:0000313" key="2">
    <source>
        <dbReference type="EMBL" id="AFU57532.1"/>
    </source>
</evidence>
<name>K0IHY3_NITGG</name>
<dbReference type="Pfam" id="PF00535">
    <property type="entry name" value="Glycos_transf_2"/>
    <property type="match status" value="1"/>
</dbReference>
<dbReference type="SUPFAM" id="SSF53448">
    <property type="entry name" value="Nucleotide-diphospho-sugar transferases"/>
    <property type="match status" value="1"/>
</dbReference>
<keyword evidence="2" id="KW-0808">Transferase</keyword>
<gene>
    <name evidence="2" type="ordered locus">Ngar_c05890</name>
</gene>
<evidence type="ECO:0000259" key="1">
    <source>
        <dbReference type="Pfam" id="PF00535"/>
    </source>
</evidence>
<dbReference type="AlphaFoldDB" id="K0IHY3"/>
<dbReference type="InterPro" id="IPR029044">
    <property type="entry name" value="Nucleotide-diphossugar_trans"/>
</dbReference>
<protein>
    <submittedName>
        <fullName evidence="2">Putative glycosyl transferase, family 2</fullName>
    </submittedName>
</protein>
<proteinExistence type="predicted"/>
<dbReference type="InParanoid" id="K0IHY3"/>
<dbReference type="HOGENOM" id="CLU_907937_0_0_2"/>
<accession>K0IHY3</accession>
<dbReference type="CDD" id="cd00761">
    <property type="entry name" value="Glyco_tranf_GTA_type"/>
    <property type="match status" value="1"/>
</dbReference>
<organism evidence="2 3">
    <name type="scientific">Nitrososphaera gargensis (strain Ga9.2)</name>
    <dbReference type="NCBI Taxonomy" id="1237085"/>
    <lineage>
        <taxon>Archaea</taxon>
        <taxon>Nitrososphaerota</taxon>
        <taxon>Nitrososphaeria</taxon>
        <taxon>Nitrososphaerales</taxon>
        <taxon>Nitrososphaeraceae</taxon>
        <taxon>Nitrososphaera</taxon>
    </lineage>
</organism>
<sequence length="268" mass="31327">MTIVESLESIMRQSVEPSLVCVVNDGSTDSTSNLLFKLKDSYQNIHIITLEDKGYDSRRIVHNWNIACDYVKKSGKEYDYLLISSDDVVLPKEYVERLIQEMSIDPKLAVVSGNRGLAQSDFISLPEGAGRLIRVSFFSQIGYRHPPYYGYEPWILYKALQMGYRIRKLADLKYEHKRTFGVGHQFIEYGPAMRCLGYHPIFVLARVVRNILTNKTGISKSASLRMLFDYLFEGKWKDDPYFQYFDPELREFIRNLQKQRLFRKLTMI</sequence>
<dbReference type="KEGG" id="nga:Ngar_c05890"/>